<feature type="domain" description="Helitron helicase-like" evidence="1">
    <location>
        <begin position="11"/>
        <end position="124"/>
    </location>
</feature>
<name>A0A368H2N4_ANCCA</name>
<dbReference type="Pfam" id="PF14214">
    <property type="entry name" value="Helitron_like_N"/>
    <property type="match status" value="1"/>
</dbReference>
<evidence type="ECO:0000259" key="1">
    <source>
        <dbReference type="Pfam" id="PF14214"/>
    </source>
</evidence>
<comment type="caution">
    <text evidence="2">The sequence shown here is derived from an EMBL/GenBank/DDBJ whole genome shotgun (WGS) entry which is preliminary data.</text>
</comment>
<dbReference type="AlphaFoldDB" id="A0A368H2N4"/>
<keyword evidence="3" id="KW-1185">Reference proteome</keyword>
<accession>A0A368H2N4</accession>
<reference evidence="2 3" key="1">
    <citation type="submission" date="2014-10" db="EMBL/GenBank/DDBJ databases">
        <title>Draft genome of the hookworm Ancylostoma caninum.</title>
        <authorList>
            <person name="Mitreva M."/>
        </authorList>
    </citation>
    <scope>NUCLEOTIDE SEQUENCE [LARGE SCALE GENOMIC DNA]</scope>
    <source>
        <strain evidence="2 3">Baltimore</strain>
    </source>
</reference>
<dbReference type="PANTHER" id="PTHR45786:SF74">
    <property type="entry name" value="ATP-DEPENDENT DNA HELICASE"/>
    <property type="match status" value="1"/>
</dbReference>
<dbReference type="Proteomes" id="UP000252519">
    <property type="component" value="Unassembled WGS sequence"/>
</dbReference>
<dbReference type="STRING" id="29170.A0A368H2N4"/>
<evidence type="ECO:0000313" key="2">
    <source>
        <dbReference type="EMBL" id="RCN49517.1"/>
    </source>
</evidence>
<dbReference type="InterPro" id="IPR025476">
    <property type="entry name" value="Helitron_helicase-like"/>
</dbReference>
<organism evidence="2 3">
    <name type="scientific">Ancylostoma caninum</name>
    <name type="common">Dog hookworm</name>
    <dbReference type="NCBI Taxonomy" id="29170"/>
    <lineage>
        <taxon>Eukaryota</taxon>
        <taxon>Metazoa</taxon>
        <taxon>Ecdysozoa</taxon>
        <taxon>Nematoda</taxon>
        <taxon>Chromadorea</taxon>
        <taxon>Rhabditida</taxon>
        <taxon>Rhabditina</taxon>
        <taxon>Rhabditomorpha</taxon>
        <taxon>Strongyloidea</taxon>
        <taxon>Ancylostomatidae</taxon>
        <taxon>Ancylostomatinae</taxon>
        <taxon>Ancylostoma</taxon>
    </lineage>
</organism>
<evidence type="ECO:0000313" key="3">
    <source>
        <dbReference type="Proteomes" id="UP000252519"/>
    </source>
</evidence>
<dbReference type="EMBL" id="JOJR01000033">
    <property type="protein sequence ID" value="RCN49517.1"/>
    <property type="molecule type" value="Genomic_DNA"/>
</dbReference>
<dbReference type="OrthoDB" id="10055660at2759"/>
<dbReference type="PANTHER" id="PTHR45786">
    <property type="entry name" value="DNA BINDING PROTEIN-LIKE"/>
    <property type="match status" value="1"/>
</dbReference>
<protein>
    <recommendedName>
        <fullName evidence="1">Helitron helicase-like domain-containing protein</fullName>
    </recommendedName>
</protein>
<gene>
    <name evidence="2" type="ORF">ANCCAN_04458</name>
</gene>
<proteinExistence type="predicted"/>
<sequence>MDHLSGDTTDGPPGQRITLSSCLQGGPRAMHQSYQDAMAIVAKYGKSDYFLIFTCNPKRRKITENLYSGQNSPDRPDLVSRVFHRKLEVLQDYLLKKHILDRVVAHVAVMEWQKRGLPHCHMLLFMSADGNPRSVEQVDSAIQAFLLDPNENNRLFDITMRRNRSPGSLYGQLKVFQEIPERLSGNDQCRCRRLPKI</sequence>